<organism evidence="2 3">
    <name type="scientific">Leptidea sinapis</name>
    <dbReference type="NCBI Taxonomy" id="189913"/>
    <lineage>
        <taxon>Eukaryota</taxon>
        <taxon>Metazoa</taxon>
        <taxon>Ecdysozoa</taxon>
        <taxon>Arthropoda</taxon>
        <taxon>Hexapoda</taxon>
        <taxon>Insecta</taxon>
        <taxon>Pterygota</taxon>
        <taxon>Neoptera</taxon>
        <taxon>Endopterygota</taxon>
        <taxon>Lepidoptera</taxon>
        <taxon>Glossata</taxon>
        <taxon>Ditrysia</taxon>
        <taxon>Papilionoidea</taxon>
        <taxon>Pieridae</taxon>
        <taxon>Dismorphiinae</taxon>
        <taxon>Leptidea</taxon>
    </lineage>
</organism>
<feature type="compositionally biased region" description="Basic and acidic residues" evidence="1">
    <location>
        <begin position="225"/>
        <end position="243"/>
    </location>
</feature>
<feature type="region of interest" description="Disordered" evidence="1">
    <location>
        <begin position="180"/>
        <end position="270"/>
    </location>
</feature>
<protein>
    <submittedName>
        <fullName evidence="2">Uncharacterized protein</fullName>
    </submittedName>
</protein>
<feature type="compositionally biased region" description="Polar residues" evidence="1">
    <location>
        <begin position="252"/>
        <end position="269"/>
    </location>
</feature>
<evidence type="ECO:0000256" key="1">
    <source>
        <dbReference type="SAM" id="MobiDB-lite"/>
    </source>
</evidence>
<feature type="compositionally biased region" description="Gly residues" evidence="1">
    <location>
        <begin position="29"/>
        <end position="62"/>
    </location>
</feature>
<evidence type="ECO:0000313" key="2">
    <source>
        <dbReference type="EMBL" id="VVC95471.1"/>
    </source>
</evidence>
<feature type="compositionally biased region" description="Polar residues" evidence="1">
    <location>
        <begin position="126"/>
        <end position="141"/>
    </location>
</feature>
<feature type="region of interest" description="Disordered" evidence="1">
    <location>
        <begin position="13"/>
        <end position="143"/>
    </location>
</feature>
<proteinExistence type="predicted"/>
<dbReference type="EMBL" id="FZQP02002326">
    <property type="protein sequence ID" value="VVC95471.1"/>
    <property type="molecule type" value="Genomic_DNA"/>
</dbReference>
<feature type="compositionally biased region" description="Polar residues" evidence="1">
    <location>
        <begin position="208"/>
        <end position="218"/>
    </location>
</feature>
<accession>A0A5E4QB39</accession>
<keyword evidence="3" id="KW-1185">Reference proteome</keyword>
<dbReference type="Proteomes" id="UP000324832">
    <property type="component" value="Unassembled WGS sequence"/>
</dbReference>
<sequence length="297" mass="30199">MLTVISPPLAAGVNNVAAGGPLANNTGAGAPGGLNTGAGAPGGHNTAGGAPGGHNTAGGAPGGKPASAQLTTHAASATDLATEESKLNRQTQQHATDLHKSSSDSVVASDRLQASPGPPRPHPARISTQPINIPGSPQRTSAPADAADIDVLLSASMTMHACKKAAKKSDMRVSCEAIPEEMSGTSPQPLPLVQKSEQQNKQHPHLLTYNSDPGNASSDGDGESATDKDNHTSSDSTVVRDELPPLARSKRSNTISVMSPTDRTRSSSGGVAPSFVFLQLYHNMSTYPISPPVPGNI</sequence>
<dbReference type="AlphaFoldDB" id="A0A5E4QB39"/>
<feature type="compositionally biased region" description="Low complexity" evidence="1">
    <location>
        <begin position="13"/>
        <end position="28"/>
    </location>
</feature>
<reference evidence="2 3" key="1">
    <citation type="submission" date="2017-07" db="EMBL/GenBank/DDBJ databases">
        <authorList>
            <person name="Talla V."/>
            <person name="Backstrom N."/>
        </authorList>
    </citation>
    <scope>NUCLEOTIDE SEQUENCE [LARGE SCALE GENOMIC DNA]</scope>
</reference>
<evidence type="ECO:0000313" key="3">
    <source>
        <dbReference type="Proteomes" id="UP000324832"/>
    </source>
</evidence>
<name>A0A5E4QB39_9NEOP</name>
<gene>
    <name evidence="2" type="ORF">LSINAPIS_LOCUS7180</name>
</gene>